<evidence type="ECO:0000313" key="1">
    <source>
        <dbReference type="EMBL" id="GAA3627970.1"/>
    </source>
</evidence>
<sequence length="74" mass="8298">MDDPEQRLLQMVPGGNGVICTLYADGRLKWFKHLGRDTGTYNWADGNGREIGSGWQIHPHGARVAGRPDLRLLR</sequence>
<protein>
    <submittedName>
        <fullName evidence="1">Uncharacterized protein</fullName>
    </submittedName>
</protein>
<accession>A0ABP7AA67</accession>
<organism evidence="1 2">
    <name type="scientific">Lentzea roselyniae</name>
    <dbReference type="NCBI Taxonomy" id="531940"/>
    <lineage>
        <taxon>Bacteria</taxon>
        <taxon>Bacillati</taxon>
        <taxon>Actinomycetota</taxon>
        <taxon>Actinomycetes</taxon>
        <taxon>Pseudonocardiales</taxon>
        <taxon>Pseudonocardiaceae</taxon>
        <taxon>Lentzea</taxon>
    </lineage>
</organism>
<dbReference type="EMBL" id="BAABBE010000003">
    <property type="protein sequence ID" value="GAA3627970.1"/>
    <property type="molecule type" value="Genomic_DNA"/>
</dbReference>
<dbReference type="RefSeq" id="WP_346128324.1">
    <property type="nucleotide sequence ID" value="NZ_BAABBE010000003.1"/>
</dbReference>
<dbReference type="Gene3D" id="2.115.10.10">
    <property type="entry name" value="Tachylectin 2"/>
    <property type="match status" value="1"/>
</dbReference>
<keyword evidence="2" id="KW-1185">Reference proteome</keyword>
<name>A0ABP7AA67_9PSEU</name>
<dbReference type="Proteomes" id="UP001500711">
    <property type="component" value="Unassembled WGS sequence"/>
</dbReference>
<proteinExistence type="predicted"/>
<comment type="caution">
    <text evidence="1">The sequence shown here is derived from an EMBL/GenBank/DDBJ whole genome shotgun (WGS) entry which is preliminary data.</text>
</comment>
<gene>
    <name evidence="1" type="ORF">GCM10022267_12870</name>
</gene>
<reference evidence="2" key="1">
    <citation type="journal article" date="2019" name="Int. J. Syst. Evol. Microbiol.">
        <title>The Global Catalogue of Microorganisms (GCM) 10K type strain sequencing project: providing services to taxonomists for standard genome sequencing and annotation.</title>
        <authorList>
            <consortium name="The Broad Institute Genomics Platform"/>
            <consortium name="The Broad Institute Genome Sequencing Center for Infectious Disease"/>
            <person name="Wu L."/>
            <person name="Ma J."/>
        </authorList>
    </citation>
    <scope>NUCLEOTIDE SEQUENCE [LARGE SCALE GENOMIC DNA]</scope>
    <source>
        <strain evidence="2">JCM 17494</strain>
    </source>
</reference>
<evidence type="ECO:0000313" key="2">
    <source>
        <dbReference type="Proteomes" id="UP001500711"/>
    </source>
</evidence>